<dbReference type="PANTHER" id="PTHR24305">
    <property type="entry name" value="CYTOCHROME P450"/>
    <property type="match status" value="1"/>
</dbReference>
<comment type="similarity">
    <text evidence="2 9">Belongs to the cytochrome P450 family.</text>
</comment>
<dbReference type="PRINTS" id="PR00463">
    <property type="entry name" value="EP450I"/>
</dbReference>
<organism evidence="10 11">
    <name type="scientific">Chaetomium fimeti</name>
    <dbReference type="NCBI Taxonomy" id="1854472"/>
    <lineage>
        <taxon>Eukaryota</taxon>
        <taxon>Fungi</taxon>
        <taxon>Dikarya</taxon>
        <taxon>Ascomycota</taxon>
        <taxon>Pezizomycotina</taxon>
        <taxon>Sordariomycetes</taxon>
        <taxon>Sordariomycetidae</taxon>
        <taxon>Sordariales</taxon>
        <taxon>Chaetomiaceae</taxon>
        <taxon>Chaetomium</taxon>
    </lineage>
</organism>
<dbReference type="EMBL" id="JAUEPN010000002">
    <property type="protein sequence ID" value="KAK3299543.1"/>
    <property type="molecule type" value="Genomic_DNA"/>
</dbReference>
<evidence type="ECO:0000313" key="11">
    <source>
        <dbReference type="Proteomes" id="UP001278766"/>
    </source>
</evidence>
<evidence type="ECO:0000256" key="5">
    <source>
        <dbReference type="ARBA" id="ARBA00023002"/>
    </source>
</evidence>
<name>A0AAE0HN14_9PEZI</name>
<dbReference type="InterPro" id="IPR017972">
    <property type="entry name" value="Cyt_P450_CS"/>
</dbReference>
<evidence type="ECO:0000256" key="4">
    <source>
        <dbReference type="ARBA" id="ARBA00022723"/>
    </source>
</evidence>
<dbReference type="InterPro" id="IPR002401">
    <property type="entry name" value="Cyt_P450_E_grp-I"/>
</dbReference>
<dbReference type="Pfam" id="PF00067">
    <property type="entry name" value="p450"/>
    <property type="match status" value="1"/>
</dbReference>
<dbReference type="GO" id="GO:0005506">
    <property type="term" value="F:iron ion binding"/>
    <property type="evidence" value="ECO:0007669"/>
    <property type="project" value="InterPro"/>
</dbReference>
<evidence type="ECO:0000256" key="6">
    <source>
        <dbReference type="ARBA" id="ARBA00023004"/>
    </source>
</evidence>
<evidence type="ECO:0000256" key="2">
    <source>
        <dbReference type="ARBA" id="ARBA00010617"/>
    </source>
</evidence>
<evidence type="ECO:0000256" key="9">
    <source>
        <dbReference type="RuleBase" id="RU000461"/>
    </source>
</evidence>
<evidence type="ECO:0000256" key="7">
    <source>
        <dbReference type="ARBA" id="ARBA00023033"/>
    </source>
</evidence>
<dbReference type="PROSITE" id="PS00086">
    <property type="entry name" value="CYTOCHROME_P450"/>
    <property type="match status" value="1"/>
</dbReference>
<evidence type="ECO:0000256" key="3">
    <source>
        <dbReference type="ARBA" id="ARBA00022617"/>
    </source>
</evidence>
<protein>
    <submittedName>
        <fullName evidence="10">Cytochrome P450</fullName>
    </submittedName>
</protein>
<dbReference type="AlphaFoldDB" id="A0AAE0HN14"/>
<dbReference type="PANTHER" id="PTHR24305:SF157">
    <property type="entry name" value="N-ACETYLTRYPTOPHAN 6-HYDROXYLASE IVOC-RELATED"/>
    <property type="match status" value="1"/>
</dbReference>
<keyword evidence="6 8" id="KW-0408">Iron</keyword>
<keyword evidence="11" id="KW-1185">Reference proteome</keyword>
<dbReference type="GeneID" id="87840246"/>
<comment type="caution">
    <text evidence="10">The sequence shown here is derived from an EMBL/GenBank/DDBJ whole genome shotgun (WGS) entry which is preliminary data.</text>
</comment>
<feature type="binding site" description="axial binding residue" evidence="8">
    <location>
        <position position="515"/>
    </location>
    <ligand>
        <name>heme</name>
        <dbReference type="ChEBI" id="CHEBI:30413"/>
    </ligand>
    <ligandPart>
        <name>Fe</name>
        <dbReference type="ChEBI" id="CHEBI:18248"/>
    </ligandPart>
</feature>
<keyword evidence="5 9" id="KW-0560">Oxidoreductase</keyword>
<dbReference type="CDD" id="cd11062">
    <property type="entry name" value="CYP58-like"/>
    <property type="match status" value="1"/>
</dbReference>
<dbReference type="GO" id="GO:0020037">
    <property type="term" value="F:heme binding"/>
    <property type="evidence" value="ECO:0007669"/>
    <property type="project" value="InterPro"/>
</dbReference>
<keyword evidence="7 9" id="KW-0503">Monooxygenase</keyword>
<dbReference type="InterPro" id="IPR036396">
    <property type="entry name" value="Cyt_P450_sf"/>
</dbReference>
<evidence type="ECO:0000256" key="1">
    <source>
        <dbReference type="ARBA" id="ARBA00001971"/>
    </source>
</evidence>
<sequence length="540" mass="60917">MWCCWLVRCTISQTPGVYLHTYLPTQQAESHEGRPSLKSTGGANDQRSTPLPICILLPPALTRAMEYIYSLRSLFGWRNLAGAAVTYYATLAFYRLFLHPLARFPGPKLAALSRWYEAYYDVVQNGQYTKKIAELHKQYGPIIRISPFELHVIDPAFYDKIYRMDGRWGKYGFMYDAFGAKSSTVFGSDHDAHKAHRAAIAPLFSKAKVASRQDLIRKNVDKLSRRIDALAASGTTLNLGAAVSAFTRDIANEYITGKQYNELDREDFGIGLSISSQGAGVFWRTTKHIRWFGPTLRSIPIDWVMKTADEGTQQFLRYLQQSEADTKETLAAARASDPNDDKSQTTVVHEIVRSKLPPSEKTFERVFEEIATLTGAAFETTASALRLILFHVYSDPEILQRVRAEIVAAAATSPDPIPLTTLEKLPYLTAVLMEGLRLSPAIGTRSARLTNKDLVYGDWRIPAGTPVGMTTLLMHTDEKLYPEPLRFNPDRWMDPTDRKALDKVYAPFSKGTRTCVGMHLAWAELYQLLSTLFRRFDFEI</sequence>
<reference evidence="10" key="2">
    <citation type="submission" date="2023-06" db="EMBL/GenBank/DDBJ databases">
        <authorList>
            <consortium name="Lawrence Berkeley National Laboratory"/>
            <person name="Haridas S."/>
            <person name="Hensen N."/>
            <person name="Bonometti L."/>
            <person name="Westerberg I."/>
            <person name="Brannstrom I.O."/>
            <person name="Guillou S."/>
            <person name="Cros-Aarteil S."/>
            <person name="Calhoun S."/>
            <person name="Kuo A."/>
            <person name="Mondo S."/>
            <person name="Pangilinan J."/>
            <person name="Riley R."/>
            <person name="Labutti K."/>
            <person name="Andreopoulos B."/>
            <person name="Lipzen A."/>
            <person name="Chen C."/>
            <person name="Yanf M."/>
            <person name="Daum C."/>
            <person name="Ng V."/>
            <person name="Clum A."/>
            <person name="Steindorff A."/>
            <person name="Ohm R."/>
            <person name="Martin F."/>
            <person name="Silar P."/>
            <person name="Natvig D."/>
            <person name="Lalanne C."/>
            <person name="Gautier V."/>
            <person name="Ament-Velasquez S.L."/>
            <person name="Kruys A."/>
            <person name="Hutchinson M.I."/>
            <person name="Powell A.J."/>
            <person name="Barry K."/>
            <person name="Miller A.N."/>
            <person name="Grigoriev I.V."/>
            <person name="Debuchy R."/>
            <person name="Gladieux P."/>
            <person name="Thoren M.H."/>
            <person name="Johannesson H."/>
        </authorList>
    </citation>
    <scope>NUCLEOTIDE SEQUENCE</scope>
    <source>
        <strain evidence="10">CBS 168.71</strain>
    </source>
</reference>
<dbReference type="GO" id="GO:0016705">
    <property type="term" value="F:oxidoreductase activity, acting on paired donors, with incorporation or reduction of molecular oxygen"/>
    <property type="evidence" value="ECO:0007669"/>
    <property type="project" value="InterPro"/>
</dbReference>
<keyword evidence="4 8" id="KW-0479">Metal-binding</keyword>
<dbReference type="GO" id="GO:0004497">
    <property type="term" value="F:monooxygenase activity"/>
    <property type="evidence" value="ECO:0007669"/>
    <property type="project" value="UniProtKB-KW"/>
</dbReference>
<evidence type="ECO:0000256" key="8">
    <source>
        <dbReference type="PIRSR" id="PIRSR602401-1"/>
    </source>
</evidence>
<dbReference type="SUPFAM" id="SSF48264">
    <property type="entry name" value="Cytochrome P450"/>
    <property type="match status" value="1"/>
</dbReference>
<dbReference type="Gene3D" id="1.10.630.10">
    <property type="entry name" value="Cytochrome P450"/>
    <property type="match status" value="1"/>
</dbReference>
<evidence type="ECO:0000313" key="10">
    <source>
        <dbReference type="EMBL" id="KAK3299543.1"/>
    </source>
</evidence>
<dbReference type="InterPro" id="IPR050121">
    <property type="entry name" value="Cytochrome_P450_monoxygenase"/>
</dbReference>
<gene>
    <name evidence="10" type="ORF">B0H64DRAFT_388908</name>
</gene>
<reference evidence="10" key="1">
    <citation type="journal article" date="2023" name="Mol. Phylogenet. Evol.">
        <title>Genome-scale phylogeny and comparative genomics of the fungal order Sordariales.</title>
        <authorList>
            <person name="Hensen N."/>
            <person name="Bonometti L."/>
            <person name="Westerberg I."/>
            <person name="Brannstrom I.O."/>
            <person name="Guillou S."/>
            <person name="Cros-Aarteil S."/>
            <person name="Calhoun S."/>
            <person name="Haridas S."/>
            <person name="Kuo A."/>
            <person name="Mondo S."/>
            <person name="Pangilinan J."/>
            <person name="Riley R."/>
            <person name="LaButti K."/>
            <person name="Andreopoulos B."/>
            <person name="Lipzen A."/>
            <person name="Chen C."/>
            <person name="Yan M."/>
            <person name="Daum C."/>
            <person name="Ng V."/>
            <person name="Clum A."/>
            <person name="Steindorff A."/>
            <person name="Ohm R.A."/>
            <person name="Martin F."/>
            <person name="Silar P."/>
            <person name="Natvig D.O."/>
            <person name="Lalanne C."/>
            <person name="Gautier V."/>
            <person name="Ament-Velasquez S.L."/>
            <person name="Kruys A."/>
            <person name="Hutchinson M.I."/>
            <person name="Powell A.J."/>
            <person name="Barry K."/>
            <person name="Miller A.N."/>
            <person name="Grigoriev I.V."/>
            <person name="Debuchy R."/>
            <person name="Gladieux P."/>
            <person name="Hiltunen Thoren M."/>
            <person name="Johannesson H."/>
        </authorList>
    </citation>
    <scope>NUCLEOTIDE SEQUENCE</scope>
    <source>
        <strain evidence="10">CBS 168.71</strain>
    </source>
</reference>
<dbReference type="Proteomes" id="UP001278766">
    <property type="component" value="Unassembled WGS sequence"/>
</dbReference>
<dbReference type="InterPro" id="IPR001128">
    <property type="entry name" value="Cyt_P450"/>
</dbReference>
<dbReference type="RefSeq" id="XP_062663057.1">
    <property type="nucleotide sequence ID" value="XM_062803298.1"/>
</dbReference>
<proteinExistence type="inferred from homology"/>
<accession>A0AAE0HN14</accession>
<keyword evidence="3 8" id="KW-0349">Heme</keyword>
<dbReference type="PRINTS" id="PR00385">
    <property type="entry name" value="P450"/>
</dbReference>
<comment type="cofactor">
    <cofactor evidence="1 8">
        <name>heme</name>
        <dbReference type="ChEBI" id="CHEBI:30413"/>
    </cofactor>
</comment>